<accession>R4XC33</accession>
<dbReference type="PANTHER" id="PTHR13929">
    <property type="entry name" value="1,4-DIHYDROXY-2-NAPHTHOATE OCTAPRENYLTRANSFERASE"/>
    <property type="match status" value="1"/>
</dbReference>
<dbReference type="GO" id="GO:0009234">
    <property type="term" value="P:menaquinone biosynthetic process"/>
    <property type="evidence" value="ECO:0007669"/>
    <property type="project" value="TreeGrafter"/>
</dbReference>
<feature type="region of interest" description="Disordered" evidence="6">
    <location>
        <begin position="1"/>
        <end position="22"/>
    </location>
</feature>
<evidence type="ECO:0000256" key="2">
    <source>
        <dbReference type="ARBA" id="ARBA00022679"/>
    </source>
</evidence>
<dbReference type="GO" id="GO:0042371">
    <property type="term" value="P:vitamin K biosynthetic process"/>
    <property type="evidence" value="ECO:0007669"/>
    <property type="project" value="TreeGrafter"/>
</dbReference>
<name>R4XC33_TAPDE</name>
<comment type="subcellular location">
    <subcellularLocation>
        <location evidence="1">Membrane</location>
        <topology evidence="1">Multi-pass membrane protein</topology>
    </subcellularLocation>
</comment>
<evidence type="ECO:0000256" key="6">
    <source>
        <dbReference type="SAM" id="MobiDB-lite"/>
    </source>
</evidence>
<evidence type="ECO:0000313" key="8">
    <source>
        <dbReference type="EMBL" id="CCG83437.1"/>
    </source>
</evidence>
<dbReference type="Proteomes" id="UP000013776">
    <property type="component" value="Unassembled WGS sequence"/>
</dbReference>
<dbReference type="AlphaFoldDB" id="R4XC33"/>
<gene>
    <name evidence="8" type="ORF">TAPDE_003651</name>
</gene>
<keyword evidence="3 7" id="KW-0812">Transmembrane</keyword>
<keyword evidence="9" id="KW-1185">Reference proteome</keyword>
<dbReference type="CDD" id="cd13962">
    <property type="entry name" value="PT_UbiA_UBIAD1"/>
    <property type="match status" value="1"/>
</dbReference>
<dbReference type="OrthoDB" id="3732723at2759"/>
<organism evidence="8 9">
    <name type="scientific">Taphrina deformans (strain PYCC 5710 / ATCC 11124 / CBS 356.35 / IMI 108563 / JCM 9778 / NBRC 8474)</name>
    <name type="common">Peach leaf curl fungus</name>
    <name type="synonym">Lalaria deformans</name>
    <dbReference type="NCBI Taxonomy" id="1097556"/>
    <lineage>
        <taxon>Eukaryota</taxon>
        <taxon>Fungi</taxon>
        <taxon>Dikarya</taxon>
        <taxon>Ascomycota</taxon>
        <taxon>Taphrinomycotina</taxon>
        <taxon>Taphrinomycetes</taxon>
        <taxon>Taphrinales</taxon>
        <taxon>Taphrinaceae</taxon>
        <taxon>Taphrina</taxon>
    </lineage>
</organism>
<proteinExistence type="predicted"/>
<dbReference type="GO" id="GO:0016020">
    <property type="term" value="C:membrane"/>
    <property type="evidence" value="ECO:0007669"/>
    <property type="project" value="UniProtKB-SubCell"/>
</dbReference>
<feature type="transmembrane region" description="Helical" evidence="7">
    <location>
        <begin position="328"/>
        <end position="354"/>
    </location>
</feature>
<keyword evidence="5 7" id="KW-0472">Membrane</keyword>
<keyword evidence="2" id="KW-0808">Transferase</keyword>
<feature type="transmembrane region" description="Helical" evidence="7">
    <location>
        <begin position="214"/>
        <end position="231"/>
    </location>
</feature>
<protein>
    <recommendedName>
        <fullName evidence="10">Prenyltransferase</fullName>
    </recommendedName>
</protein>
<dbReference type="VEuPathDB" id="FungiDB:TAPDE_003651"/>
<sequence length="360" mass="38697">MVSTRARKSSLTASTAQKTSPHAGNSTIYNIYLLGRIPFTLEAPLWCVLGNVIYYTQHGPLHPTTLLLSTGLVLLTNVSINYANEYFDYEADSIVAERADSSASHGGSKMLIDGTFGRWVALYCAAAVQAFILICIGVSRQLEGAGSSLQGTVLWFGLLAMGAAQQYVGPPLRLHYNGGGEVVSSLEIAPGPVLYGFLSQGTHAARRGLTVREAWASTSGTLVVFLAWTLAYELARIFMMHAADITEDRVARKHTLVSVLGFGRTKALYRFTSALAVLLGWNLVLRDGRAGYLMAVVALYSLPIAYRVDAALETLAVCEREGRKVETAGFASVPPLVSLQTMLTPVVLMVVMAVKGDCLA</sequence>
<evidence type="ECO:0000256" key="4">
    <source>
        <dbReference type="ARBA" id="ARBA00022989"/>
    </source>
</evidence>
<evidence type="ECO:0000256" key="3">
    <source>
        <dbReference type="ARBA" id="ARBA00022692"/>
    </source>
</evidence>
<evidence type="ECO:0000256" key="5">
    <source>
        <dbReference type="ARBA" id="ARBA00023136"/>
    </source>
</evidence>
<feature type="transmembrane region" description="Helical" evidence="7">
    <location>
        <begin position="267"/>
        <end position="284"/>
    </location>
</feature>
<comment type="caution">
    <text evidence="8">The sequence shown here is derived from an EMBL/GenBank/DDBJ whole genome shotgun (WGS) entry which is preliminary data.</text>
</comment>
<feature type="compositionally biased region" description="Polar residues" evidence="6">
    <location>
        <begin position="9"/>
        <end position="22"/>
    </location>
</feature>
<dbReference type="InterPro" id="IPR000537">
    <property type="entry name" value="UbiA_prenyltransferase"/>
</dbReference>
<dbReference type="PANTHER" id="PTHR13929:SF0">
    <property type="entry name" value="UBIA PRENYLTRANSFERASE DOMAIN-CONTAINING PROTEIN 1"/>
    <property type="match status" value="1"/>
</dbReference>
<evidence type="ECO:0000313" key="9">
    <source>
        <dbReference type="Proteomes" id="UP000013776"/>
    </source>
</evidence>
<feature type="transmembrane region" description="Helical" evidence="7">
    <location>
        <begin position="119"/>
        <end position="139"/>
    </location>
</feature>
<evidence type="ECO:0000256" key="1">
    <source>
        <dbReference type="ARBA" id="ARBA00004141"/>
    </source>
</evidence>
<dbReference type="EMBL" id="CAHR02000148">
    <property type="protein sequence ID" value="CCG83437.1"/>
    <property type="molecule type" value="Genomic_DNA"/>
</dbReference>
<evidence type="ECO:0000256" key="7">
    <source>
        <dbReference type="SAM" id="Phobius"/>
    </source>
</evidence>
<dbReference type="Pfam" id="PF01040">
    <property type="entry name" value="UbiA"/>
    <property type="match status" value="1"/>
</dbReference>
<dbReference type="GO" id="GO:0004659">
    <property type="term" value="F:prenyltransferase activity"/>
    <property type="evidence" value="ECO:0007669"/>
    <property type="project" value="InterPro"/>
</dbReference>
<keyword evidence="4 7" id="KW-1133">Transmembrane helix</keyword>
<dbReference type="InterPro" id="IPR026046">
    <property type="entry name" value="UBIAD1"/>
</dbReference>
<evidence type="ECO:0008006" key="10">
    <source>
        <dbReference type="Google" id="ProtNLM"/>
    </source>
</evidence>
<reference evidence="8 9" key="1">
    <citation type="journal article" date="2013" name="MBio">
        <title>Genome sequencing of the plant pathogen Taphrina deformans, the causal agent of peach leaf curl.</title>
        <authorList>
            <person name="Cisse O.H."/>
            <person name="Almeida J.M.G.C.F."/>
            <person name="Fonseca A."/>
            <person name="Kumar A.A."/>
            <person name="Salojaervi J."/>
            <person name="Overmyer K."/>
            <person name="Hauser P.M."/>
            <person name="Pagni M."/>
        </authorList>
    </citation>
    <scope>NUCLEOTIDE SEQUENCE [LARGE SCALE GENOMIC DNA]</scope>
    <source>
        <strain evidence="9">PYCC 5710 / ATCC 11124 / CBS 356.35 / IMI 108563 / JCM 9778 / NBRC 8474</strain>
    </source>
</reference>